<evidence type="ECO:0000256" key="8">
    <source>
        <dbReference type="ARBA" id="ARBA00023054"/>
    </source>
</evidence>
<dbReference type="GO" id="GO:0003684">
    <property type="term" value="F:damaged DNA binding"/>
    <property type="evidence" value="ECO:0007669"/>
    <property type="project" value="TreeGrafter"/>
</dbReference>
<dbReference type="Gene3D" id="3.40.50.300">
    <property type="entry name" value="P-loop containing nucleotide triphosphate hydrolases"/>
    <property type="match status" value="2"/>
</dbReference>
<organism evidence="15 16">
    <name type="scientific">Thalassiosira oceanica</name>
    <name type="common">Marine diatom</name>
    <dbReference type="NCBI Taxonomy" id="159749"/>
    <lineage>
        <taxon>Eukaryota</taxon>
        <taxon>Sar</taxon>
        <taxon>Stramenopiles</taxon>
        <taxon>Ochrophyta</taxon>
        <taxon>Bacillariophyta</taxon>
        <taxon>Coscinodiscophyceae</taxon>
        <taxon>Thalassiosirophycidae</taxon>
        <taxon>Thalassiosirales</taxon>
        <taxon>Thalassiosiraceae</taxon>
        <taxon>Thalassiosira</taxon>
    </lineage>
</organism>
<evidence type="ECO:0000256" key="2">
    <source>
        <dbReference type="ARBA" id="ARBA00004286"/>
    </source>
</evidence>
<dbReference type="EMBL" id="AGNL01030967">
    <property type="protein sequence ID" value="EJK56615.1"/>
    <property type="molecule type" value="Genomic_DNA"/>
</dbReference>
<name>K0RUH3_THAOC</name>
<keyword evidence="4" id="KW-0158">Chromosome</keyword>
<dbReference type="InterPro" id="IPR003395">
    <property type="entry name" value="RecF/RecN/SMC_N"/>
</dbReference>
<feature type="coiled-coil region" evidence="12">
    <location>
        <begin position="362"/>
        <end position="554"/>
    </location>
</feature>
<feature type="region of interest" description="Disordered" evidence="13">
    <location>
        <begin position="1313"/>
        <end position="1358"/>
    </location>
</feature>
<dbReference type="eggNOG" id="KOG0250">
    <property type="taxonomic scope" value="Eukaryota"/>
</dbReference>
<evidence type="ECO:0000256" key="5">
    <source>
        <dbReference type="ARBA" id="ARBA00022741"/>
    </source>
</evidence>
<comment type="caution">
    <text evidence="15">The sequence shown here is derived from an EMBL/GenBank/DDBJ whole genome shotgun (WGS) entry which is preliminary data.</text>
</comment>
<keyword evidence="9" id="KW-0233">DNA recombination</keyword>
<evidence type="ECO:0000256" key="6">
    <source>
        <dbReference type="ARBA" id="ARBA00022763"/>
    </source>
</evidence>
<comment type="subcellular location">
    <subcellularLocation>
        <location evidence="2">Chromosome</location>
    </subcellularLocation>
    <subcellularLocation>
        <location evidence="1">Nucleus</location>
    </subcellularLocation>
</comment>
<evidence type="ECO:0000256" key="12">
    <source>
        <dbReference type="SAM" id="Coils"/>
    </source>
</evidence>
<keyword evidence="8 12" id="KW-0175">Coiled coil</keyword>
<dbReference type="GO" id="GO:0000724">
    <property type="term" value="P:double-strand break repair via homologous recombination"/>
    <property type="evidence" value="ECO:0007669"/>
    <property type="project" value="TreeGrafter"/>
</dbReference>
<keyword evidence="6" id="KW-0227">DNA damage</keyword>
<feature type="region of interest" description="Disordered" evidence="13">
    <location>
        <begin position="1037"/>
        <end position="1057"/>
    </location>
</feature>
<protein>
    <recommendedName>
        <fullName evidence="14">RecF/RecN/SMC N-terminal domain-containing protein</fullName>
    </recommendedName>
</protein>
<dbReference type="OrthoDB" id="10072614at2759"/>
<evidence type="ECO:0000256" key="11">
    <source>
        <dbReference type="ARBA" id="ARBA00023242"/>
    </source>
</evidence>
<dbReference type="GO" id="GO:0005524">
    <property type="term" value="F:ATP binding"/>
    <property type="evidence" value="ECO:0007669"/>
    <property type="project" value="UniProtKB-KW"/>
</dbReference>
<feature type="compositionally biased region" description="Basic and acidic residues" evidence="13">
    <location>
        <begin position="1346"/>
        <end position="1358"/>
    </location>
</feature>
<keyword evidence="10" id="KW-0234">DNA repair</keyword>
<feature type="region of interest" description="Disordered" evidence="13">
    <location>
        <begin position="1"/>
        <end position="105"/>
    </location>
</feature>
<keyword evidence="5" id="KW-0547">Nucleotide-binding</keyword>
<dbReference type="GO" id="GO:0003697">
    <property type="term" value="F:single-stranded DNA binding"/>
    <property type="evidence" value="ECO:0007669"/>
    <property type="project" value="TreeGrafter"/>
</dbReference>
<keyword evidence="16" id="KW-1185">Reference proteome</keyword>
<sequence>MPSLRKKVKHSESDEDDGDVTEERTPLSPAKAKAGGRPKRSRRDNDGDEYEPNDDEEAEGEDEEEDYDDDEEDAAAAPSSPKRKKKAKRASNLTNSPMKDRNTNCEGKQAECGIIHEIYVENFMCHRKLSVKLCRNVNFIHGQNGSGKSAILAGELLVVVIVHCQVCLGAGARRTHRARNLRDLVRKESGENCTGAKVRVTLLNRGADGFKPEIYGDRISVERSISLGSGYNGYKLLDASGKERSRSKKDLDAMLDQLNIQVENPVAVLDQEEAKKFLTGKAEDKYAFFTKATELERLDRVYANIHDTIIDQENSMTRAEEGLNPAIERCRKLEQEWNAFQELDKLEADVAQARALYGWALYSEKKCEVEDLERKNEKFTKTLEKRKAELKKAEESLNTEDDQEEKLKAELLELGEEANQAAQNKTNLENELRDLNKPIRVKERERSVVLKELDNAKRGHKSAIRRLEKERAEILANKEGSAEAERVRIRQIADLERQLVQLKERIEPVENEVNRHLQDYNELKPQAEDKLTSVKQTENQYRAVESNVRSLQSEDGSADIAKFGGNKCVKLHAKVAQLERARKFKGAVIGPVGKYIKVVEGKEKYAKLAETAIGPPGSLDKFVVTNQDDLKLLQRLRREVGCGARDCNVSRISEKAVRSKYATPAPPPGVETVTSVLSSDNAMAWNFLIDSGNIDQSALCDSKDDSESALLVSDNRGASIRGGKVKKVFFLPDGDHWETKGGLKTMISNDRKMIQTIGTDRREAIRLAKEDLRAVADELKRAKQESKGLEDALYDAKVRWNQSQKENKKILTGIKKAEDTLEQLKAEADESEQPQENDTTDLEMDVQEKETEVTSCKNREAALLQEIESLRPAVDEKRAEIDEGKCFFYNSVCTAFLPHEAPHNNVLTCLTVAARNQKVMDDLNAAEQKLEGIIRGNSRRVQNVENARAKIDKFERDVEGKRNELEEERERADDILLKARRMQYKDDYESRRLEAKMAGEEDSFDMPEEASEEAIADIEIVDVDFDPERAMRNINKKEKKLATQKSRQNLSESDPAAAKEKYFRAKKYVDEKMRQIETIKSNVESLKSDLHTRKKRWRQFRSHIADMTNTGFDEFLSKKKATGEVEFDHDRGQLNLIVQKDRNDESSQTKDVKALSGGERSFTTLSLLLAIGESLETPFRVMDEFDVFLDPVARKQAMETLVQVSQEMTHRQFIFITPQDVSSLRTTPLLKIFKMKRPERSSHVPERPVLVRDAGARERLPRLVEEYARRGELAAVPPDLADPREGAGDLRGDARASVLAVAVLAVLAVAGPRGHRQQRAASDRERLGVEPDGGPRVASLPVPPGEHVDRTGLLEGRM</sequence>
<keyword evidence="7" id="KW-0067">ATP-binding</keyword>
<dbReference type="InterPro" id="IPR027417">
    <property type="entry name" value="P-loop_NTPase"/>
</dbReference>
<proteinExistence type="inferred from homology"/>
<feature type="compositionally biased region" description="Acidic residues" evidence="13">
    <location>
        <begin position="46"/>
        <end position="74"/>
    </location>
</feature>
<evidence type="ECO:0000256" key="10">
    <source>
        <dbReference type="ARBA" id="ARBA00023204"/>
    </source>
</evidence>
<feature type="domain" description="RecF/RecN/SMC N-terminal" evidence="14">
    <location>
        <begin position="115"/>
        <end position="1234"/>
    </location>
</feature>
<evidence type="ECO:0000259" key="14">
    <source>
        <dbReference type="Pfam" id="PF02463"/>
    </source>
</evidence>
<dbReference type="PANTHER" id="PTHR19306">
    <property type="entry name" value="STRUCTURAL MAINTENANCE OF CHROMOSOMES 5,6 SMC5, SMC6"/>
    <property type="match status" value="1"/>
</dbReference>
<dbReference type="GO" id="GO:0035861">
    <property type="term" value="C:site of double-strand break"/>
    <property type="evidence" value="ECO:0007669"/>
    <property type="project" value="TreeGrafter"/>
</dbReference>
<evidence type="ECO:0000313" key="16">
    <source>
        <dbReference type="Proteomes" id="UP000266841"/>
    </source>
</evidence>
<dbReference type="GO" id="GO:0005634">
    <property type="term" value="C:nucleus"/>
    <property type="evidence" value="ECO:0007669"/>
    <property type="project" value="UniProtKB-SubCell"/>
</dbReference>
<dbReference type="GO" id="GO:0030915">
    <property type="term" value="C:Smc5-Smc6 complex"/>
    <property type="evidence" value="ECO:0007669"/>
    <property type="project" value="TreeGrafter"/>
</dbReference>
<keyword evidence="11" id="KW-0539">Nucleus</keyword>
<feature type="non-terminal residue" evidence="15">
    <location>
        <position position="1358"/>
    </location>
</feature>
<evidence type="ECO:0000256" key="1">
    <source>
        <dbReference type="ARBA" id="ARBA00004123"/>
    </source>
</evidence>
<dbReference type="Proteomes" id="UP000266841">
    <property type="component" value="Unassembled WGS sequence"/>
</dbReference>
<dbReference type="OMA" id="MCHDHFY"/>
<comment type="similarity">
    <text evidence="3">Belongs to the SMC family. SMC6 subfamily.</text>
</comment>
<gene>
    <name evidence="15" type="ORF">THAOC_23459</name>
</gene>
<dbReference type="PANTHER" id="PTHR19306:SF6">
    <property type="entry name" value="STRUCTURAL MAINTENANCE OF CHROMOSOMES PROTEIN 6"/>
    <property type="match status" value="1"/>
</dbReference>
<feature type="coiled-coil region" evidence="12">
    <location>
        <begin position="762"/>
        <end position="834"/>
    </location>
</feature>
<accession>K0RUH3</accession>
<evidence type="ECO:0000256" key="13">
    <source>
        <dbReference type="SAM" id="MobiDB-lite"/>
    </source>
</evidence>
<reference evidence="15 16" key="1">
    <citation type="journal article" date="2012" name="Genome Biol.">
        <title>Genome and low-iron response of an oceanic diatom adapted to chronic iron limitation.</title>
        <authorList>
            <person name="Lommer M."/>
            <person name="Specht M."/>
            <person name="Roy A.S."/>
            <person name="Kraemer L."/>
            <person name="Andreson R."/>
            <person name="Gutowska M.A."/>
            <person name="Wolf J."/>
            <person name="Bergner S.V."/>
            <person name="Schilhabel M.B."/>
            <person name="Klostermeier U.C."/>
            <person name="Beiko R.G."/>
            <person name="Rosenstiel P."/>
            <person name="Hippler M."/>
            <person name="Laroche J."/>
        </authorList>
    </citation>
    <scope>NUCLEOTIDE SEQUENCE [LARGE SCALE GENOMIC DNA]</scope>
    <source>
        <strain evidence="15 16">CCMP1005</strain>
    </source>
</reference>
<evidence type="ECO:0000256" key="3">
    <source>
        <dbReference type="ARBA" id="ARBA00006793"/>
    </source>
</evidence>
<feature type="coiled-coil region" evidence="12">
    <location>
        <begin position="944"/>
        <end position="982"/>
    </location>
</feature>
<evidence type="ECO:0000256" key="9">
    <source>
        <dbReference type="ARBA" id="ARBA00023172"/>
    </source>
</evidence>
<evidence type="ECO:0000256" key="4">
    <source>
        <dbReference type="ARBA" id="ARBA00022454"/>
    </source>
</evidence>
<feature type="compositionally biased region" description="Polar residues" evidence="13">
    <location>
        <begin position="1043"/>
        <end position="1052"/>
    </location>
</feature>
<dbReference type="Pfam" id="PF02463">
    <property type="entry name" value="SMC_N"/>
    <property type="match status" value="1"/>
</dbReference>
<evidence type="ECO:0000256" key="7">
    <source>
        <dbReference type="ARBA" id="ARBA00022840"/>
    </source>
</evidence>
<dbReference type="SUPFAM" id="SSF52540">
    <property type="entry name" value="P-loop containing nucleoside triphosphate hydrolases"/>
    <property type="match status" value="1"/>
</dbReference>
<evidence type="ECO:0000313" key="15">
    <source>
        <dbReference type="EMBL" id="EJK56615.1"/>
    </source>
</evidence>